<comment type="caution">
    <text evidence="1">The sequence shown here is derived from an EMBL/GenBank/DDBJ whole genome shotgun (WGS) entry which is preliminary data.</text>
</comment>
<proteinExistence type="predicted"/>
<gene>
    <name evidence="1" type="ORF">HYH02_010024</name>
</gene>
<dbReference type="EMBL" id="JAEHOD010000035">
    <property type="protein sequence ID" value="KAG2441436.1"/>
    <property type="molecule type" value="Genomic_DNA"/>
</dbReference>
<evidence type="ECO:0000313" key="1">
    <source>
        <dbReference type="EMBL" id="KAG2441436.1"/>
    </source>
</evidence>
<organism evidence="1 2">
    <name type="scientific">Chlamydomonas schloesseri</name>
    <dbReference type="NCBI Taxonomy" id="2026947"/>
    <lineage>
        <taxon>Eukaryota</taxon>
        <taxon>Viridiplantae</taxon>
        <taxon>Chlorophyta</taxon>
        <taxon>core chlorophytes</taxon>
        <taxon>Chlorophyceae</taxon>
        <taxon>CS clade</taxon>
        <taxon>Chlamydomonadales</taxon>
        <taxon>Chlamydomonadaceae</taxon>
        <taxon>Chlamydomonas</taxon>
    </lineage>
</organism>
<keyword evidence="2" id="KW-1185">Reference proteome</keyword>
<dbReference type="AlphaFoldDB" id="A0A835TCA4"/>
<accession>A0A835TCA4</accession>
<dbReference type="Proteomes" id="UP000613740">
    <property type="component" value="Unassembled WGS sequence"/>
</dbReference>
<evidence type="ECO:0000313" key="2">
    <source>
        <dbReference type="Proteomes" id="UP000613740"/>
    </source>
</evidence>
<name>A0A835TCA4_9CHLO</name>
<reference evidence="1" key="1">
    <citation type="journal article" date="2020" name="bioRxiv">
        <title>Comparative genomics of Chlamydomonas.</title>
        <authorList>
            <person name="Craig R.J."/>
            <person name="Hasan A.R."/>
            <person name="Ness R.W."/>
            <person name="Keightley P.D."/>
        </authorList>
    </citation>
    <scope>NUCLEOTIDE SEQUENCE</scope>
    <source>
        <strain evidence="1">CCAP 11/173</strain>
    </source>
</reference>
<sequence length="93" mass="10268">MAPIQMTAAVVQEACDLGEADSGDALDCMAAYANASAEDLMMMHDALHLGNWTRAIVRGRAVMIVPYHQTGRRRKVLVFRERQPWEPSPSGLL</sequence>
<dbReference type="OrthoDB" id="10409381at2759"/>
<protein>
    <submittedName>
        <fullName evidence="1">Uncharacterized protein</fullName>
    </submittedName>
</protein>